<dbReference type="EMBL" id="CP019082">
    <property type="protein sequence ID" value="APW63273.1"/>
    <property type="molecule type" value="Genomic_DNA"/>
</dbReference>
<evidence type="ECO:0000256" key="1">
    <source>
        <dbReference type="SAM" id="Phobius"/>
    </source>
</evidence>
<feature type="transmembrane region" description="Helical" evidence="1">
    <location>
        <begin position="7"/>
        <end position="29"/>
    </location>
</feature>
<name>A0A1U7CWL3_9BACT</name>
<feature type="transmembrane region" description="Helical" evidence="1">
    <location>
        <begin position="119"/>
        <end position="138"/>
    </location>
</feature>
<dbReference type="Proteomes" id="UP000186309">
    <property type="component" value="Chromosome"/>
</dbReference>
<feature type="transmembrane region" description="Helical" evidence="1">
    <location>
        <begin position="243"/>
        <end position="269"/>
    </location>
</feature>
<dbReference type="RefSeq" id="WP_076349646.1">
    <property type="nucleotide sequence ID" value="NZ_CP019082.1"/>
</dbReference>
<feature type="transmembrane region" description="Helical" evidence="1">
    <location>
        <begin position="354"/>
        <end position="372"/>
    </location>
</feature>
<keyword evidence="1" id="KW-0472">Membrane</keyword>
<dbReference type="KEGG" id="pbor:BSF38_04837"/>
<evidence type="ECO:0000313" key="2">
    <source>
        <dbReference type="EMBL" id="APW63273.1"/>
    </source>
</evidence>
<reference evidence="3" key="1">
    <citation type="submission" date="2016-12" db="EMBL/GenBank/DDBJ databases">
        <title>Comparative genomics of four Isosphaeraceae planctomycetes: a common pool of plasmids and glycoside hydrolase genes.</title>
        <authorList>
            <person name="Ivanova A."/>
        </authorList>
    </citation>
    <scope>NUCLEOTIDE SEQUENCE [LARGE SCALE GENOMIC DNA]</scope>
    <source>
        <strain evidence="3">PX4</strain>
    </source>
</reference>
<organism evidence="2 3">
    <name type="scientific">Paludisphaera borealis</name>
    <dbReference type="NCBI Taxonomy" id="1387353"/>
    <lineage>
        <taxon>Bacteria</taxon>
        <taxon>Pseudomonadati</taxon>
        <taxon>Planctomycetota</taxon>
        <taxon>Planctomycetia</taxon>
        <taxon>Isosphaerales</taxon>
        <taxon>Isosphaeraceae</taxon>
        <taxon>Paludisphaera</taxon>
    </lineage>
</organism>
<feature type="transmembrane region" description="Helical" evidence="1">
    <location>
        <begin position="328"/>
        <end position="347"/>
    </location>
</feature>
<feature type="transmembrane region" description="Helical" evidence="1">
    <location>
        <begin position="150"/>
        <end position="168"/>
    </location>
</feature>
<dbReference type="OrthoDB" id="251512at2"/>
<sequence>MQRRTEMIGFGVVLAVCVTIFFHDALLTVRVLSPADVLLVEASFREPGDDDYQPFNRLLMDPVLQFQPWLAFNRAEIRQGRLPLWNPYAGCGTPHLANGQSAVFDPFQLLIYLGPWPDALAWVAAARLWFAGLGAFLLARSWGIAAAGRWFAGLIYPFCGFLVVWLLYPVTPAAIWLPWILLATDRAIQRPSVRSSALLALCVGSVVAAGHIQTSAHVLLAAGGLAAWRLVELPRPAVGRWRFGLAWSFGIVLGLGIAAVQIVPLGVYLSKSPVWSERRREHPPWWVLSKPRLLESACTGLPYLYGSQRRGHPNLARGLGLNNLNESAGGYAGLATLVWLVPLGLRARRSSREATFLAAMLAVGTMGAFRLPPVDNILRALPVLNVTDNRRLTLWVAFALTMLGGFGIDRLARGDFLPRGWLWAWLAAAGVLGVGAVLAPMAEPMLRARAERHYQNAPGAALDSMKAASRAERQVRAALDFVPRRLGLAAVEFLAFAGLAVGARRSARLGRALPVSLIVLTVVELFDFGIGLNPTVDRATQDRIPPVIARLRERMRPGDRALGVEEELPPNVLMRYGLADPRNYDSVELTRSLDWLDALYEPTDEARSSRRTVSWRTVEQALPRLKESAVVAVVAASPPPNPGLFERVERVGDAWIGWLDARDWADASPDGPPLSSIRPGAGTIRIEVPAGAVGPLVAREAWDPGWTAKVDGSPVKVERYRDAFMQIPLQSKSHIIELTYDPMEVRWGLAASSSALVVTILGLTGSAWSRICGIARRGLGRTRARRLESS</sequence>
<proteinExistence type="predicted"/>
<feature type="transmembrane region" description="Helical" evidence="1">
    <location>
        <begin position="392"/>
        <end position="408"/>
    </location>
</feature>
<feature type="transmembrane region" description="Helical" evidence="1">
    <location>
        <begin position="420"/>
        <end position="442"/>
    </location>
</feature>
<keyword evidence="3" id="KW-1185">Reference proteome</keyword>
<dbReference type="PANTHER" id="PTHR38454:SF1">
    <property type="entry name" value="INTEGRAL MEMBRANE PROTEIN"/>
    <property type="match status" value="1"/>
</dbReference>
<accession>A0A1U7CWL3</accession>
<dbReference type="InterPro" id="IPR018580">
    <property type="entry name" value="Uncharacterised_YfhO"/>
</dbReference>
<dbReference type="STRING" id="1387353.BSF38_04837"/>
<keyword evidence="1" id="KW-0812">Transmembrane</keyword>
<dbReference type="PANTHER" id="PTHR38454">
    <property type="entry name" value="INTEGRAL MEMBRANE PROTEIN-RELATED"/>
    <property type="match status" value="1"/>
</dbReference>
<keyword evidence="1" id="KW-1133">Transmembrane helix</keyword>
<evidence type="ECO:0000313" key="3">
    <source>
        <dbReference type="Proteomes" id="UP000186309"/>
    </source>
</evidence>
<evidence type="ECO:0008006" key="4">
    <source>
        <dbReference type="Google" id="ProtNLM"/>
    </source>
</evidence>
<gene>
    <name evidence="2" type="ORF">BSF38_04837</name>
</gene>
<dbReference type="AlphaFoldDB" id="A0A1U7CWL3"/>
<protein>
    <recommendedName>
        <fullName evidence="4">Bacterial membrane protein YfhO</fullName>
    </recommendedName>
</protein>
<feature type="transmembrane region" description="Helical" evidence="1">
    <location>
        <begin position="198"/>
        <end position="231"/>
    </location>
</feature>